<evidence type="ECO:0000256" key="2">
    <source>
        <dbReference type="SAM" id="Phobius"/>
    </source>
</evidence>
<name>A0A9P0ZKC4_CUSEU</name>
<keyword evidence="2" id="KW-1133">Transmembrane helix</keyword>
<protein>
    <submittedName>
        <fullName evidence="3">Uncharacterized protein</fullName>
    </submittedName>
</protein>
<evidence type="ECO:0000256" key="1">
    <source>
        <dbReference type="SAM" id="MobiDB-lite"/>
    </source>
</evidence>
<comment type="caution">
    <text evidence="3">The sequence shown here is derived from an EMBL/GenBank/DDBJ whole genome shotgun (WGS) entry which is preliminary data.</text>
</comment>
<evidence type="ECO:0000313" key="4">
    <source>
        <dbReference type="Proteomes" id="UP001152484"/>
    </source>
</evidence>
<sequence>MGTWNNTTKEGSTKKMPGDQKRRRIWESQEHEDPFGYNMTLDKPKMGRWRVQIFRPTGVLETDRRFRNVMAVVLWKKEQEFYFIVFLLFNFFDHIGCFPFWYVYCCKTLSLDLGDERHALTVFGLIASFVNLPYI</sequence>
<keyword evidence="2" id="KW-0812">Transmembrane</keyword>
<dbReference type="AlphaFoldDB" id="A0A9P0ZKC4"/>
<reference evidence="3" key="1">
    <citation type="submission" date="2022-07" db="EMBL/GenBank/DDBJ databases">
        <authorList>
            <person name="Macas J."/>
            <person name="Novak P."/>
            <person name="Neumann P."/>
        </authorList>
    </citation>
    <scope>NUCLEOTIDE SEQUENCE</scope>
</reference>
<feature type="compositionally biased region" description="Polar residues" evidence="1">
    <location>
        <begin position="1"/>
        <end position="10"/>
    </location>
</feature>
<evidence type="ECO:0000313" key="3">
    <source>
        <dbReference type="EMBL" id="CAH9103365.1"/>
    </source>
</evidence>
<gene>
    <name evidence="3" type="ORF">CEURO_LOCUS16093</name>
</gene>
<dbReference type="Proteomes" id="UP001152484">
    <property type="component" value="Unassembled WGS sequence"/>
</dbReference>
<keyword evidence="2" id="KW-0472">Membrane</keyword>
<proteinExistence type="predicted"/>
<feature type="compositionally biased region" description="Basic and acidic residues" evidence="1">
    <location>
        <begin position="11"/>
        <end position="22"/>
    </location>
</feature>
<feature type="transmembrane region" description="Helical" evidence="2">
    <location>
        <begin position="81"/>
        <end position="104"/>
    </location>
</feature>
<organism evidence="3 4">
    <name type="scientific">Cuscuta europaea</name>
    <name type="common">European dodder</name>
    <dbReference type="NCBI Taxonomy" id="41803"/>
    <lineage>
        <taxon>Eukaryota</taxon>
        <taxon>Viridiplantae</taxon>
        <taxon>Streptophyta</taxon>
        <taxon>Embryophyta</taxon>
        <taxon>Tracheophyta</taxon>
        <taxon>Spermatophyta</taxon>
        <taxon>Magnoliopsida</taxon>
        <taxon>eudicotyledons</taxon>
        <taxon>Gunneridae</taxon>
        <taxon>Pentapetalae</taxon>
        <taxon>asterids</taxon>
        <taxon>lamiids</taxon>
        <taxon>Solanales</taxon>
        <taxon>Convolvulaceae</taxon>
        <taxon>Cuscuteae</taxon>
        <taxon>Cuscuta</taxon>
        <taxon>Cuscuta subgen. Cuscuta</taxon>
    </lineage>
</organism>
<keyword evidence="4" id="KW-1185">Reference proteome</keyword>
<dbReference type="EMBL" id="CAMAPE010000045">
    <property type="protein sequence ID" value="CAH9103365.1"/>
    <property type="molecule type" value="Genomic_DNA"/>
</dbReference>
<feature type="region of interest" description="Disordered" evidence="1">
    <location>
        <begin position="1"/>
        <end position="22"/>
    </location>
</feature>
<accession>A0A9P0ZKC4</accession>